<evidence type="ECO:0000313" key="1">
    <source>
        <dbReference type="EMBL" id="RVW78830.1"/>
    </source>
</evidence>
<comment type="caution">
    <text evidence="1">The sequence shown here is derived from an EMBL/GenBank/DDBJ whole genome shotgun (WGS) entry which is preliminary data.</text>
</comment>
<dbReference type="Proteomes" id="UP000288805">
    <property type="component" value="Unassembled WGS sequence"/>
</dbReference>
<dbReference type="AlphaFoldDB" id="A0A438H2L8"/>
<evidence type="ECO:0000313" key="2">
    <source>
        <dbReference type="Proteomes" id="UP000288805"/>
    </source>
</evidence>
<name>A0A438H2L8_VITVI</name>
<gene>
    <name evidence="1" type="ORF">CK203_043145</name>
</gene>
<reference evidence="1 2" key="1">
    <citation type="journal article" date="2018" name="PLoS Genet.">
        <title>Population sequencing reveals clonal diversity and ancestral inbreeding in the grapevine cultivar Chardonnay.</title>
        <authorList>
            <person name="Roach M.J."/>
            <person name="Johnson D.L."/>
            <person name="Bohlmann J."/>
            <person name="van Vuuren H.J."/>
            <person name="Jones S.J."/>
            <person name="Pretorius I.S."/>
            <person name="Schmidt S.A."/>
            <person name="Borneman A.R."/>
        </authorList>
    </citation>
    <scope>NUCLEOTIDE SEQUENCE [LARGE SCALE GENOMIC DNA]</scope>
    <source>
        <strain evidence="2">cv. Chardonnay</strain>
        <tissue evidence="1">Leaf</tissue>
    </source>
</reference>
<sequence>MSQEHRQGPSVSQLDSKFIQFLKNPSPSLDLRFSLFLQTKSSRHNLSLGSWDVHTSEVLLFHHDTGCMAALDAEHYLQEIGSQEGKSD</sequence>
<organism evidence="1 2">
    <name type="scientific">Vitis vinifera</name>
    <name type="common">Grape</name>
    <dbReference type="NCBI Taxonomy" id="29760"/>
    <lineage>
        <taxon>Eukaryota</taxon>
        <taxon>Viridiplantae</taxon>
        <taxon>Streptophyta</taxon>
        <taxon>Embryophyta</taxon>
        <taxon>Tracheophyta</taxon>
        <taxon>Spermatophyta</taxon>
        <taxon>Magnoliopsida</taxon>
        <taxon>eudicotyledons</taxon>
        <taxon>Gunneridae</taxon>
        <taxon>Pentapetalae</taxon>
        <taxon>rosids</taxon>
        <taxon>Vitales</taxon>
        <taxon>Vitaceae</taxon>
        <taxon>Viteae</taxon>
        <taxon>Vitis</taxon>
    </lineage>
</organism>
<protein>
    <submittedName>
        <fullName evidence="1">Uncharacterized protein</fullName>
    </submittedName>
</protein>
<accession>A0A438H2L8</accession>
<dbReference type="EMBL" id="QGNW01000289">
    <property type="protein sequence ID" value="RVW78830.1"/>
    <property type="molecule type" value="Genomic_DNA"/>
</dbReference>
<proteinExistence type="predicted"/>